<evidence type="ECO:0000256" key="8">
    <source>
        <dbReference type="ARBA" id="ARBA00023065"/>
    </source>
</evidence>
<dbReference type="SMART" id="SM00918">
    <property type="entry name" value="Lig_chan-Glu_bd"/>
    <property type="match status" value="1"/>
</dbReference>
<protein>
    <submittedName>
        <fullName evidence="23">Glutamate receptor ionotropic, kainate 2-like</fullName>
    </submittedName>
</protein>
<evidence type="ECO:0000256" key="14">
    <source>
        <dbReference type="ARBA" id="ARBA00023303"/>
    </source>
</evidence>
<evidence type="ECO:0000313" key="23">
    <source>
        <dbReference type="RefSeq" id="XP_003741270.2"/>
    </source>
</evidence>
<feature type="domain" description="Ionotropic glutamate receptor L-glutamate and glycine-binding" evidence="21">
    <location>
        <begin position="421"/>
        <end position="485"/>
    </location>
</feature>
<dbReference type="GeneID" id="100899547"/>
<feature type="transmembrane region" description="Helical" evidence="19">
    <location>
        <begin position="803"/>
        <end position="822"/>
    </location>
</feature>
<evidence type="ECO:0000256" key="6">
    <source>
        <dbReference type="ARBA" id="ARBA00022989"/>
    </source>
</evidence>
<feature type="disulfide bond" evidence="18">
    <location>
        <begin position="733"/>
        <end position="788"/>
    </location>
</feature>
<keyword evidence="6 19" id="KW-1133">Transmembrane helix</keyword>
<dbReference type="GO" id="GO:0038023">
    <property type="term" value="F:signaling receptor activity"/>
    <property type="evidence" value="ECO:0007669"/>
    <property type="project" value="InterPro"/>
</dbReference>
<dbReference type="Gene3D" id="1.10.287.70">
    <property type="match status" value="1"/>
</dbReference>
<evidence type="ECO:0000256" key="3">
    <source>
        <dbReference type="ARBA" id="ARBA00022475"/>
    </source>
</evidence>
<keyword evidence="9 19" id="KW-0472">Membrane</keyword>
<feature type="transmembrane region" description="Helical" evidence="19">
    <location>
        <begin position="540"/>
        <end position="559"/>
    </location>
</feature>
<evidence type="ECO:0000256" key="1">
    <source>
        <dbReference type="ARBA" id="ARBA00008685"/>
    </source>
</evidence>
<dbReference type="InterPro" id="IPR028082">
    <property type="entry name" value="Peripla_BP_I"/>
</dbReference>
<feature type="binding site" evidence="16">
    <location>
        <position position="672"/>
    </location>
    <ligand>
        <name>L-glutamate</name>
        <dbReference type="ChEBI" id="CHEBI:29985"/>
    </ligand>
</feature>
<evidence type="ECO:0000256" key="5">
    <source>
        <dbReference type="ARBA" id="ARBA00022729"/>
    </source>
</evidence>
<evidence type="ECO:0000256" key="4">
    <source>
        <dbReference type="ARBA" id="ARBA00022692"/>
    </source>
</evidence>
<dbReference type="InterPro" id="IPR019594">
    <property type="entry name" value="Glu/Gly-bd"/>
</dbReference>
<evidence type="ECO:0000256" key="18">
    <source>
        <dbReference type="PIRSR" id="PIRSR601508-3"/>
    </source>
</evidence>
<sequence length="894" mass="100893">MSRVRTPARKKIGGSFTHTLETKGGLFESKDDPLSRAFDFALSRSALRSKNPLVRSILNGVKETVPNAKWSHSTYKAACRMLPKGLSAVIGPSRASSGPLLDSLCSSYNLPFIAIGPELTSSSDSHPSPKRVNLHPATDILSKAFFDVANMTEWKTISVIYDSEDSLIRLAYLLRQAASETYLHFLHDYNSPVTLFKRIFHLKDNNIVIDVATSRIAGLLEAARKAGMMTEYYNFVLTSLDMHTMDLSAYYPMRANISFVKLIDLNTRENNRLMNEFRIFQLSDGIRDNLELTTEQALVVDSVSFAVQTLQEMSIDHNIEGPELDCTFGDRWRLGYNITDRMLRSSFRGLTGVSTLNEHGQRTSFQLDVIRVLWTGPTKVAVWDTQNGIRTQSTYPESVMKELENLMASKVFNVTTILNAPYTMLKKDHASRTGNDRFEGFCMELMQTLSERVGFKYSIQLVKDNSYGSRQPDGSFNGMIKEVMNMEADMAIVDLSITAERMQVVDFTQPFLRTGISILFSKQQQREDVSYFLFMKPFSLEVWICTLTAFTGITVFYYVTASISPNENAAVAIGEEIKDYSRMVLDQEMKIASRFWFAVGSIMQQGSDLNPVSLSCRTIASVWWFFTLIVVSSYTANLAATLTAERMVSQIDSADDLARQSVIEYGCLASGSSRKFFEQSTNKIYQQLSDHMERAKPTVYAKTNAEAIRRVLGGNYAYFMEATTIEYLKERNCRLTKVGGLLDSKGYGIATPMGSPLRKLLSEEILKLAETDYFIGLKQKWWESNQPCPAAAPPSEEMGMAELVGVFLVLLVGCVMGIFMMFGEFLWEATYTPYGERSLLVIELWWAFKFAIWGDDKRPRPDGMERYFVSAKPVEKSPRPALEYRAEVLGDVEQ</sequence>
<evidence type="ECO:0000259" key="21">
    <source>
        <dbReference type="SMART" id="SM00918"/>
    </source>
</evidence>
<evidence type="ECO:0000256" key="12">
    <source>
        <dbReference type="ARBA" id="ARBA00023257"/>
    </source>
</evidence>
<feature type="binding site" evidence="16">
    <location>
        <position position="721"/>
    </location>
    <ligand>
        <name>L-glutamate</name>
        <dbReference type="ChEBI" id="CHEBI:29985"/>
    </ligand>
</feature>
<feature type="binding site" evidence="16">
    <location>
        <position position="501"/>
    </location>
    <ligand>
        <name>L-glutamate</name>
        <dbReference type="ChEBI" id="CHEBI:29985"/>
    </ligand>
</feature>
<dbReference type="SMART" id="SM00079">
    <property type="entry name" value="PBPe"/>
    <property type="match status" value="1"/>
</dbReference>
<feature type="binding site" evidence="16">
    <location>
        <position position="496"/>
    </location>
    <ligand>
        <name>L-glutamate</name>
        <dbReference type="ChEBI" id="CHEBI:29985"/>
    </ligand>
</feature>
<gene>
    <name evidence="23" type="primary">LOC100899547</name>
</gene>
<feature type="binding site" evidence="16">
    <location>
        <position position="673"/>
    </location>
    <ligand>
        <name>L-glutamate</name>
        <dbReference type="ChEBI" id="CHEBI:29985"/>
    </ligand>
</feature>
<comment type="subcellular location">
    <subcellularLocation>
        <location evidence="15">Postsynaptic cell membrane</location>
        <topology evidence="15">Multi-pass membrane protein</topology>
    </subcellularLocation>
</comment>
<reference evidence="23" key="1">
    <citation type="submission" date="2025-08" db="UniProtKB">
        <authorList>
            <consortium name="RefSeq"/>
        </authorList>
    </citation>
    <scope>IDENTIFICATION</scope>
</reference>
<feature type="site" description="Crucial to convey clamshell closure to channel opening" evidence="17">
    <location>
        <position position="651"/>
    </location>
</feature>
<dbReference type="Proteomes" id="UP000694867">
    <property type="component" value="Unplaced"/>
</dbReference>
<dbReference type="Pfam" id="PF00060">
    <property type="entry name" value="Lig_chan"/>
    <property type="match status" value="1"/>
</dbReference>
<evidence type="ECO:0000256" key="16">
    <source>
        <dbReference type="PIRSR" id="PIRSR601508-1"/>
    </source>
</evidence>
<evidence type="ECO:0000256" key="15">
    <source>
        <dbReference type="ARBA" id="ARBA00034104"/>
    </source>
</evidence>
<dbReference type="GO" id="GO:0015276">
    <property type="term" value="F:ligand-gated monoatomic ion channel activity"/>
    <property type="evidence" value="ECO:0007669"/>
    <property type="project" value="InterPro"/>
</dbReference>
<keyword evidence="3" id="KW-1003">Cell membrane</keyword>
<keyword evidence="5" id="KW-0732">Signal</keyword>
<dbReference type="Pfam" id="PF10613">
    <property type="entry name" value="Lig_chan-Glu_bd"/>
    <property type="match status" value="1"/>
</dbReference>
<dbReference type="RefSeq" id="XP_003741270.2">
    <property type="nucleotide sequence ID" value="XM_003741222.3"/>
</dbReference>
<evidence type="ECO:0000256" key="17">
    <source>
        <dbReference type="PIRSR" id="PIRSR601508-2"/>
    </source>
</evidence>
<organism evidence="22 23">
    <name type="scientific">Galendromus occidentalis</name>
    <name type="common">western predatory mite</name>
    <dbReference type="NCBI Taxonomy" id="34638"/>
    <lineage>
        <taxon>Eukaryota</taxon>
        <taxon>Metazoa</taxon>
        <taxon>Ecdysozoa</taxon>
        <taxon>Arthropoda</taxon>
        <taxon>Chelicerata</taxon>
        <taxon>Arachnida</taxon>
        <taxon>Acari</taxon>
        <taxon>Parasitiformes</taxon>
        <taxon>Mesostigmata</taxon>
        <taxon>Gamasina</taxon>
        <taxon>Phytoseioidea</taxon>
        <taxon>Phytoseiidae</taxon>
        <taxon>Typhlodrominae</taxon>
        <taxon>Galendromus</taxon>
    </lineage>
</organism>
<evidence type="ECO:0000256" key="13">
    <source>
        <dbReference type="ARBA" id="ARBA00023286"/>
    </source>
</evidence>
<evidence type="ECO:0000259" key="20">
    <source>
        <dbReference type="SMART" id="SM00079"/>
    </source>
</evidence>
<dbReference type="KEGG" id="goe:100899547"/>
<dbReference type="InterPro" id="IPR015683">
    <property type="entry name" value="Ionotropic_Glu_rcpt"/>
</dbReference>
<dbReference type="FunFam" id="3.40.190.10:FF:000060">
    <property type="entry name" value="Glutamate receptor ionotropic, kainate 1"/>
    <property type="match status" value="1"/>
</dbReference>
<dbReference type="InterPro" id="IPR001320">
    <property type="entry name" value="Iontro_rcpt_C"/>
</dbReference>
<dbReference type="PRINTS" id="PR00177">
    <property type="entry name" value="NMDARECEPTOR"/>
</dbReference>
<dbReference type="AlphaFoldDB" id="A0AAJ6QRF3"/>
<keyword evidence="11" id="KW-0325">Glycoprotein</keyword>
<evidence type="ECO:0000313" key="22">
    <source>
        <dbReference type="Proteomes" id="UP000694867"/>
    </source>
</evidence>
<feature type="transmembrane region" description="Helical" evidence="19">
    <location>
        <begin position="622"/>
        <end position="640"/>
    </location>
</feature>
<dbReference type="InterPro" id="IPR001828">
    <property type="entry name" value="ANF_lig-bd_rcpt"/>
</dbReference>
<keyword evidence="14" id="KW-0407">Ion channel</keyword>
<keyword evidence="12" id="KW-0628">Postsynaptic cell membrane</keyword>
<dbReference type="SUPFAM" id="SSF53850">
    <property type="entry name" value="Periplasmic binding protein-like II"/>
    <property type="match status" value="1"/>
</dbReference>
<keyword evidence="18" id="KW-1015">Disulfide bond</keyword>
<dbReference type="GO" id="GO:0045211">
    <property type="term" value="C:postsynaptic membrane"/>
    <property type="evidence" value="ECO:0007669"/>
    <property type="project" value="UniProtKB-SubCell"/>
</dbReference>
<evidence type="ECO:0000256" key="7">
    <source>
        <dbReference type="ARBA" id="ARBA00023018"/>
    </source>
</evidence>
<evidence type="ECO:0000256" key="10">
    <source>
        <dbReference type="ARBA" id="ARBA00023170"/>
    </source>
</evidence>
<keyword evidence="13" id="KW-1071">Ligand-gated ion channel</keyword>
<evidence type="ECO:0000256" key="19">
    <source>
        <dbReference type="SAM" id="Phobius"/>
    </source>
</evidence>
<feature type="site" description="Interaction with the cone snail toxin Con-ikot-ikot" evidence="17">
    <location>
        <position position="470"/>
    </location>
</feature>
<dbReference type="PANTHER" id="PTHR18966">
    <property type="entry name" value="IONOTROPIC GLUTAMATE RECEPTOR"/>
    <property type="match status" value="1"/>
</dbReference>
<proteinExistence type="inferred from homology"/>
<evidence type="ECO:0000256" key="11">
    <source>
        <dbReference type="ARBA" id="ARBA00023180"/>
    </source>
</evidence>
<accession>A0AAJ6QRF3</accession>
<keyword evidence="4 19" id="KW-0812">Transmembrane</keyword>
<dbReference type="SUPFAM" id="SSF53822">
    <property type="entry name" value="Periplasmic binding protein-like I"/>
    <property type="match status" value="1"/>
</dbReference>
<dbReference type="Gene3D" id="3.40.50.2300">
    <property type="match status" value="2"/>
</dbReference>
<dbReference type="FunFam" id="3.40.190.10:FF:000178">
    <property type="entry name" value="Glutamate receptor subunit"/>
    <property type="match status" value="1"/>
</dbReference>
<dbReference type="Gene3D" id="3.40.190.10">
    <property type="entry name" value="Periplasmic binding protein-like II"/>
    <property type="match status" value="1"/>
</dbReference>
<keyword evidence="22" id="KW-1185">Reference proteome</keyword>
<feature type="site" description="Interaction with the cone snail toxin Con-ikot-ikot" evidence="17">
    <location>
        <position position="767"/>
    </location>
</feature>
<dbReference type="InterPro" id="IPR001508">
    <property type="entry name" value="Iono_Glu_rcpt_met"/>
</dbReference>
<evidence type="ECO:0000256" key="9">
    <source>
        <dbReference type="ARBA" id="ARBA00023136"/>
    </source>
</evidence>
<keyword evidence="8" id="KW-0406">Ion transport</keyword>
<dbReference type="FunFam" id="1.10.287.70:FF:000105">
    <property type="entry name" value="Eye-enriched kainate receptor, isoform A"/>
    <property type="match status" value="1"/>
</dbReference>
<keyword evidence="2" id="KW-0813">Transport</keyword>
<comment type="similarity">
    <text evidence="1">Belongs to the glutamate-gated ion channel (TC 1.A.10.1) family.</text>
</comment>
<dbReference type="Pfam" id="PF01094">
    <property type="entry name" value="ANF_receptor"/>
    <property type="match status" value="1"/>
</dbReference>
<evidence type="ECO:0000256" key="2">
    <source>
        <dbReference type="ARBA" id="ARBA00022448"/>
    </source>
</evidence>
<feature type="disulfide bond" evidence="18">
    <location>
        <begin position="79"/>
        <end position="326"/>
    </location>
</feature>
<keyword evidence="10" id="KW-0675">Receptor</keyword>
<name>A0AAJ6QRF3_9ACAR</name>
<keyword evidence="7" id="KW-0770">Synapse</keyword>
<feature type="domain" description="Ionotropic glutamate receptor C-terminal" evidence="20">
    <location>
        <begin position="411"/>
        <end position="784"/>
    </location>
</feature>